<sequence>MKSQAFIKHLLRAASCLALAASGLAHAQEAASPTGGGDAAPAVERHGYPLGDSGFNLGGYAAAEAADYIGGDPAATLRGVSLLLSWQSDSRWSFFSELEGENLVKLNASDLGHDYGSDHTRALALERLYVDYAWSDALQFRIGKFLTPIGRWNVIHAAPLTWTSSRPLITESTFPTNATGAMAHGVVPLAGHALEWSAYASPGQELLPEEGSDPFKEAYGLRLDYEVGGGLQLGASLVEFEQKHEHGEHKTLYGIDFLWQYRRFELSGEWAYRVRVHQGDDADEFGSYVQAVMPLIGTLYGVARYETFNTSNSGPGLNLYLGGLAWRFRPGWVGKLEYRIATDNGVDEPEGWLSSIAVLF</sequence>
<evidence type="ECO:0000313" key="3">
    <source>
        <dbReference type="EMBL" id="NGY05978.1"/>
    </source>
</evidence>
<dbReference type="Proteomes" id="UP000472676">
    <property type="component" value="Unassembled WGS sequence"/>
</dbReference>
<reference evidence="3 4" key="1">
    <citation type="journal article" date="2014" name="Int. J. Syst. Evol. Microbiol.">
        <title>Solimonas terrae sp. nov., isolated from soil.</title>
        <authorList>
            <person name="Kim S.J."/>
            <person name="Moon J.Y."/>
            <person name="Weon H.Y."/>
            <person name="Ahn J.H."/>
            <person name="Chen W.M."/>
            <person name="Kwon S.W."/>
        </authorList>
    </citation>
    <scope>NUCLEOTIDE SEQUENCE [LARGE SCALE GENOMIC DNA]</scope>
    <source>
        <strain evidence="3 4">KIS83-12</strain>
    </source>
</reference>
<name>A0A6M2BU27_9GAMM</name>
<keyword evidence="4" id="KW-1185">Reference proteome</keyword>
<keyword evidence="1" id="KW-0732">Signal</keyword>
<evidence type="ECO:0000259" key="2">
    <source>
        <dbReference type="Pfam" id="PF13609"/>
    </source>
</evidence>
<accession>A0A6M2BU27</accession>
<dbReference type="GO" id="GO:0016020">
    <property type="term" value="C:membrane"/>
    <property type="evidence" value="ECO:0007669"/>
    <property type="project" value="InterPro"/>
</dbReference>
<dbReference type="AlphaFoldDB" id="A0A6M2BU27"/>
<feature type="signal peptide" evidence="1">
    <location>
        <begin position="1"/>
        <end position="27"/>
    </location>
</feature>
<feature type="domain" description="Porin" evidence="2">
    <location>
        <begin position="13"/>
        <end position="314"/>
    </location>
</feature>
<organism evidence="3 4">
    <name type="scientific">Solimonas terrae</name>
    <dbReference type="NCBI Taxonomy" id="1396819"/>
    <lineage>
        <taxon>Bacteria</taxon>
        <taxon>Pseudomonadati</taxon>
        <taxon>Pseudomonadota</taxon>
        <taxon>Gammaproteobacteria</taxon>
        <taxon>Nevskiales</taxon>
        <taxon>Nevskiaceae</taxon>
        <taxon>Solimonas</taxon>
    </lineage>
</organism>
<evidence type="ECO:0000256" key="1">
    <source>
        <dbReference type="SAM" id="SignalP"/>
    </source>
</evidence>
<proteinExistence type="predicted"/>
<protein>
    <recommendedName>
        <fullName evidence="2">Porin domain-containing protein</fullName>
    </recommendedName>
</protein>
<gene>
    <name evidence="3" type="ORF">G7Y85_14480</name>
</gene>
<feature type="chain" id="PRO_5027035836" description="Porin domain-containing protein" evidence="1">
    <location>
        <begin position="28"/>
        <end position="360"/>
    </location>
</feature>
<dbReference type="RefSeq" id="WP_166258549.1">
    <property type="nucleotide sequence ID" value="NZ_JAAMOW010000007.1"/>
</dbReference>
<dbReference type="SUPFAM" id="SSF56935">
    <property type="entry name" value="Porins"/>
    <property type="match status" value="1"/>
</dbReference>
<dbReference type="EMBL" id="JAAMOW010000007">
    <property type="protein sequence ID" value="NGY05978.1"/>
    <property type="molecule type" value="Genomic_DNA"/>
</dbReference>
<dbReference type="InterPro" id="IPR033900">
    <property type="entry name" value="Gram_neg_porin_domain"/>
</dbReference>
<dbReference type="Gene3D" id="2.40.160.10">
    <property type="entry name" value="Porin"/>
    <property type="match status" value="1"/>
</dbReference>
<comment type="caution">
    <text evidence="3">The sequence shown here is derived from an EMBL/GenBank/DDBJ whole genome shotgun (WGS) entry which is preliminary data.</text>
</comment>
<dbReference type="InterPro" id="IPR023614">
    <property type="entry name" value="Porin_dom_sf"/>
</dbReference>
<evidence type="ECO:0000313" key="4">
    <source>
        <dbReference type="Proteomes" id="UP000472676"/>
    </source>
</evidence>
<dbReference type="Pfam" id="PF13609">
    <property type="entry name" value="Porin_4"/>
    <property type="match status" value="1"/>
</dbReference>
<dbReference type="GO" id="GO:0015288">
    <property type="term" value="F:porin activity"/>
    <property type="evidence" value="ECO:0007669"/>
    <property type="project" value="InterPro"/>
</dbReference>